<dbReference type="Proteomes" id="UP001162972">
    <property type="component" value="Chromosome 3"/>
</dbReference>
<evidence type="ECO:0000256" key="1">
    <source>
        <dbReference type="SAM" id="MobiDB-lite"/>
    </source>
</evidence>
<keyword evidence="3" id="KW-1185">Reference proteome</keyword>
<reference evidence="2 3" key="1">
    <citation type="journal article" date="2023" name="Int. J. Mol. Sci.">
        <title>De Novo Assembly and Annotation of 11 Diverse Shrub Willow (Salix) Genomes Reveals Novel Gene Organization in Sex-Linked Regions.</title>
        <authorList>
            <person name="Hyden B."/>
            <person name="Feng K."/>
            <person name="Yates T.B."/>
            <person name="Jawdy S."/>
            <person name="Cereghino C."/>
            <person name="Smart L.B."/>
            <person name="Muchero W."/>
        </authorList>
    </citation>
    <scope>NUCLEOTIDE SEQUENCE [LARGE SCALE GENOMIC DNA]</scope>
    <source>
        <tissue evidence="2">Shoot tip</tissue>
    </source>
</reference>
<evidence type="ECO:0000313" key="3">
    <source>
        <dbReference type="Proteomes" id="UP001162972"/>
    </source>
</evidence>
<feature type="compositionally biased region" description="Polar residues" evidence="1">
    <location>
        <begin position="10"/>
        <end position="30"/>
    </location>
</feature>
<protein>
    <submittedName>
        <fullName evidence="2">Uncharacterized protein</fullName>
    </submittedName>
</protein>
<gene>
    <name evidence="2" type="ORF">OIU84_004880</name>
</gene>
<organism evidence="2 3">
    <name type="scientific">Salix udensis</name>
    <dbReference type="NCBI Taxonomy" id="889485"/>
    <lineage>
        <taxon>Eukaryota</taxon>
        <taxon>Viridiplantae</taxon>
        <taxon>Streptophyta</taxon>
        <taxon>Embryophyta</taxon>
        <taxon>Tracheophyta</taxon>
        <taxon>Spermatophyta</taxon>
        <taxon>Magnoliopsida</taxon>
        <taxon>eudicotyledons</taxon>
        <taxon>Gunneridae</taxon>
        <taxon>Pentapetalae</taxon>
        <taxon>rosids</taxon>
        <taxon>fabids</taxon>
        <taxon>Malpighiales</taxon>
        <taxon>Salicaceae</taxon>
        <taxon>Saliceae</taxon>
        <taxon>Salix</taxon>
    </lineage>
</organism>
<sequence>MHFFRGPENNPRSNGPNKNPLSIGPENSLSIRPEHGIRAKLPIKGPELKDTNRLMRIGCKGIEAKEVELSKAAAPSMVLQT</sequence>
<proteinExistence type="predicted"/>
<evidence type="ECO:0000313" key="2">
    <source>
        <dbReference type="EMBL" id="KAJ6416170.1"/>
    </source>
</evidence>
<feature type="region of interest" description="Disordered" evidence="1">
    <location>
        <begin position="1"/>
        <end position="33"/>
    </location>
</feature>
<dbReference type="AlphaFoldDB" id="A0AAD6P4Q4"/>
<accession>A0AAD6P4Q4</accession>
<name>A0AAD6P4Q4_9ROSI</name>
<comment type="caution">
    <text evidence="2">The sequence shown here is derived from an EMBL/GenBank/DDBJ whole genome shotgun (WGS) entry which is preliminary data.</text>
</comment>
<dbReference type="EMBL" id="JAPFFJ010000012">
    <property type="protein sequence ID" value="KAJ6416170.1"/>
    <property type="molecule type" value="Genomic_DNA"/>
</dbReference>